<evidence type="ECO:0000313" key="2">
    <source>
        <dbReference type="Proteomes" id="UP001610335"/>
    </source>
</evidence>
<dbReference type="Proteomes" id="UP001610335">
    <property type="component" value="Unassembled WGS sequence"/>
</dbReference>
<dbReference type="InterPro" id="IPR023213">
    <property type="entry name" value="CAT-like_dom_sf"/>
</dbReference>
<evidence type="ECO:0000313" key="1">
    <source>
        <dbReference type="EMBL" id="KAL2816208.1"/>
    </source>
</evidence>
<gene>
    <name evidence="1" type="ORF">BDW59DRAFT_153444</name>
</gene>
<dbReference type="EMBL" id="JBFXLS010000104">
    <property type="protein sequence ID" value="KAL2816208.1"/>
    <property type="molecule type" value="Genomic_DNA"/>
</dbReference>
<proteinExistence type="predicted"/>
<name>A0ABR4HNC7_9EURO</name>
<dbReference type="PANTHER" id="PTHR42034:SF1">
    <property type="entry name" value="CONDENSATION DOMAIN-CONTAINING PROTEIN"/>
    <property type="match status" value="1"/>
</dbReference>
<keyword evidence="2" id="KW-1185">Reference proteome</keyword>
<reference evidence="1 2" key="1">
    <citation type="submission" date="2024-07" db="EMBL/GenBank/DDBJ databases">
        <title>Section-level genome sequencing and comparative genomics of Aspergillus sections Usti and Cavernicolus.</title>
        <authorList>
            <consortium name="Lawrence Berkeley National Laboratory"/>
            <person name="Nybo J.L."/>
            <person name="Vesth T.C."/>
            <person name="Theobald S."/>
            <person name="Frisvad J.C."/>
            <person name="Larsen T.O."/>
            <person name="Kjaerboelling I."/>
            <person name="Rothschild-Mancinelli K."/>
            <person name="Lyhne E.K."/>
            <person name="Kogle M.E."/>
            <person name="Barry K."/>
            <person name="Clum A."/>
            <person name="Na H."/>
            <person name="Ledsgaard L."/>
            <person name="Lin J."/>
            <person name="Lipzen A."/>
            <person name="Kuo A."/>
            <person name="Riley R."/>
            <person name="Mondo S."/>
            <person name="LaButti K."/>
            <person name="Haridas S."/>
            <person name="Pangalinan J."/>
            <person name="Salamov A.A."/>
            <person name="Simmons B.A."/>
            <person name="Magnuson J.K."/>
            <person name="Chen J."/>
            <person name="Drula E."/>
            <person name="Henrissat B."/>
            <person name="Wiebenga A."/>
            <person name="Lubbers R.J."/>
            <person name="Gomes A.C."/>
            <person name="Makela M.R."/>
            <person name="Stajich J."/>
            <person name="Grigoriev I.V."/>
            <person name="Mortensen U.H."/>
            <person name="De vries R.P."/>
            <person name="Baker S.E."/>
            <person name="Andersen M.R."/>
        </authorList>
    </citation>
    <scope>NUCLEOTIDE SEQUENCE [LARGE SCALE GENOMIC DNA]</scope>
    <source>
        <strain evidence="1 2">CBS 600.67</strain>
    </source>
</reference>
<dbReference type="SUPFAM" id="SSF52777">
    <property type="entry name" value="CoA-dependent acyltransferases"/>
    <property type="match status" value="1"/>
</dbReference>
<dbReference type="Gene3D" id="3.30.559.30">
    <property type="entry name" value="Nonribosomal peptide synthetase, condensation domain"/>
    <property type="match status" value="1"/>
</dbReference>
<protein>
    <recommendedName>
        <fullName evidence="3">Condensation domain-containing protein</fullName>
    </recommendedName>
</protein>
<comment type="caution">
    <text evidence="1">The sequence shown here is derived from an EMBL/GenBank/DDBJ whole genome shotgun (WGS) entry which is preliminary data.</text>
</comment>
<evidence type="ECO:0008006" key="3">
    <source>
        <dbReference type="Google" id="ProtNLM"/>
    </source>
</evidence>
<dbReference type="Gene3D" id="3.30.559.10">
    <property type="entry name" value="Chloramphenicol acetyltransferase-like domain"/>
    <property type="match status" value="1"/>
</dbReference>
<accession>A0ABR4HNC7</accession>
<organism evidence="1 2">
    <name type="scientific">Aspergillus cavernicola</name>
    <dbReference type="NCBI Taxonomy" id="176166"/>
    <lineage>
        <taxon>Eukaryota</taxon>
        <taxon>Fungi</taxon>
        <taxon>Dikarya</taxon>
        <taxon>Ascomycota</taxon>
        <taxon>Pezizomycotina</taxon>
        <taxon>Eurotiomycetes</taxon>
        <taxon>Eurotiomycetidae</taxon>
        <taxon>Eurotiales</taxon>
        <taxon>Aspergillaceae</taxon>
        <taxon>Aspergillus</taxon>
        <taxon>Aspergillus subgen. Nidulantes</taxon>
    </lineage>
</organism>
<dbReference type="PANTHER" id="PTHR42034">
    <property type="entry name" value="CHROMOSOME 7, WHOLE GENOME SHOTGUN SEQUENCE-RELATED"/>
    <property type="match status" value="1"/>
</dbReference>
<sequence length="446" mass="49531">MAWSEVSERRWERPIDGVEGYFVYPGSASASLCDGREHYTIFSKVQIELSIPVADVESALKQAWLQLRYEQPLIAAKVEGMTRVYEVPDEAALQAWLTASFVVSTAADAEELYSSVAPITQATFYYIPRSSEVVLRAQHYVVDGVGLLLLWDRYLSALSAPAVEAITFGDEPTRLSAPLEDILGNPGQPTPEEAEQVLEIWGKYTNNVPGIGPESDVGRVPAGKCRHTSLVLPLQTTEAIVRACKEKNITVTSAVQAAYIQTIIKFADPNTPSSHYVSPSSFNLRRYLPHPYNTAQHAASVLYTPIPFYLDLPASFWEIVSALNQFYRGTFGDNPAALELVPHITRFLYALPQSPAYQASAIPHDALPSSLGTIEQYVQRTYGSTVTVCDLTPAMDVTLGMSSFFIYTFRDQLRVIYSFNDAYEDPADIDRYLEEMQKVLAEELLA</sequence>